<dbReference type="PANTHER" id="PTHR32166">
    <property type="entry name" value="OSJNBA0013A04.12 PROTEIN"/>
    <property type="match status" value="1"/>
</dbReference>
<dbReference type="Pfam" id="PF04937">
    <property type="entry name" value="DUF659"/>
    <property type="match status" value="1"/>
</dbReference>
<dbReference type="RefSeq" id="XP_027342020.1">
    <property type="nucleotide sequence ID" value="XM_027486219.1"/>
</dbReference>
<proteinExistence type="predicted"/>
<dbReference type="InterPro" id="IPR007021">
    <property type="entry name" value="DUF659"/>
</dbReference>
<sequence length="405" mass="46077">MKHHLAGTRANVSACTSVPDEVKEIFIKLLEEKEKKKDENSLKFFEEAETQDVSGHQKKSMDSFVNKENGGTSKNLKQTTMNTMFKDRDVVIQKICKCIYANNALPFNLVRSPHFIQMVKVVGEFGKGLKPPTYHEVRVSFFKKAADSIHQNLEKYKSEWEKWGCTLMCDGWTDGKGRSLTNFLVNSPSGTVFLKSIDTSDVIKDVKQMFELLDSMVDEIGEENIVQVVTDGASNLVAAGKILEEKRTKLFWSPCAAYCLDLMLEDIGELPIFYATITNAKKITTYIYRHTWVLNLYRKHSKGRELARPAVTKFATAYLTLNCIMQQKNALKSMFASEEFASSSYANRVEAKQVMSIVLSDDKFWKSIKYCLKCVIPLVKVLRLVDGDSKSAMPYIYEAMDRTKE</sequence>
<feature type="region of interest" description="Disordered" evidence="1">
    <location>
        <begin position="53"/>
        <end position="75"/>
    </location>
</feature>
<dbReference type="SUPFAM" id="SSF53098">
    <property type="entry name" value="Ribonuclease H-like"/>
    <property type="match status" value="1"/>
</dbReference>
<evidence type="ECO:0000259" key="2">
    <source>
        <dbReference type="Pfam" id="PF04937"/>
    </source>
</evidence>
<dbReference type="GeneID" id="113854897"/>
<evidence type="ECO:0000313" key="3">
    <source>
        <dbReference type="Proteomes" id="UP000694853"/>
    </source>
</evidence>
<reference evidence="3" key="1">
    <citation type="journal article" date="2019" name="Toxins">
        <title>Detection of Abrin-Like and Prepropulchellin-Like Toxin Genes and Transcripts Using Whole Genome Sequencing and Full-Length Transcript Sequencing of Abrus precatorius.</title>
        <authorList>
            <person name="Hovde B.T."/>
            <person name="Daligault H.E."/>
            <person name="Hanschen E.R."/>
            <person name="Kunde Y.A."/>
            <person name="Johnson M.B."/>
            <person name="Starkenburg S.R."/>
            <person name="Johnson S.L."/>
        </authorList>
    </citation>
    <scope>NUCLEOTIDE SEQUENCE [LARGE SCALE GENOMIC DNA]</scope>
</reference>
<reference evidence="4" key="2">
    <citation type="submission" date="2025-08" db="UniProtKB">
        <authorList>
            <consortium name="RefSeq"/>
        </authorList>
    </citation>
    <scope>IDENTIFICATION</scope>
    <source>
        <tissue evidence="4">Young leaves</tissue>
    </source>
</reference>
<accession>A0A8B8KE04</accession>
<dbReference type="AlphaFoldDB" id="A0A8B8KE04"/>
<keyword evidence="3" id="KW-1185">Reference proteome</keyword>
<evidence type="ECO:0000256" key="1">
    <source>
        <dbReference type="SAM" id="MobiDB-lite"/>
    </source>
</evidence>
<dbReference type="KEGG" id="aprc:113854897"/>
<dbReference type="Proteomes" id="UP000694853">
    <property type="component" value="Unplaced"/>
</dbReference>
<dbReference type="PANTHER" id="PTHR32166:SF122">
    <property type="entry name" value="OS09G0499600 PROTEIN"/>
    <property type="match status" value="1"/>
</dbReference>
<organism evidence="3 4">
    <name type="scientific">Abrus precatorius</name>
    <name type="common">Indian licorice</name>
    <name type="synonym">Glycine abrus</name>
    <dbReference type="NCBI Taxonomy" id="3816"/>
    <lineage>
        <taxon>Eukaryota</taxon>
        <taxon>Viridiplantae</taxon>
        <taxon>Streptophyta</taxon>
        <taxon>Embryophyta</taxon>
        <taxon>Tracheophyta</taxon>
        <taxon>Spermatophyta</taxon>
        <taxon>Magnoliopsida</taxon>
        <taxon>eudicotyledons</taxon>
        <taxon>Gunneridae</taxon>
        <taxon>Pentapetalae</taxon>
        <taxon>rosids</taxon>
        <taxon>fabids</taxon>
        <taxon>Fabales</taxon>
        <taxon>Fabaceae</taxon>
        <taxon>Papilionoideae</taxon>
        <taxon>50 kb inversion clade</taxon>
        <taxon>NPAAA clade</taxon>
        <taxon>indigoferoid/millettioid clade</taxon>
        <taxon>Abreae</taxon>
        <taxon>Abrus</taxon>
    </lineage>
</organism>
<evidence type="ECO:0000313" key="4">
    <source>
        <dbReference type="RefSeq" id="XP_027342020.1"/>
    </source>
</evidence>
<dbReference type="OrthoDB" id="2442898at2759"/>
<feature type="domain" description="DUF659" evidence="2">
    <location>
        <begin position="132"/>
        <end position="283"/>
    </location>
</feature>
<name>A0A8B8KE04_ABRPR</name>
<protein>
    <submittedName>
        <fullName evidence="4">Uncharacterized protein LOC113854897</fullName>
    </submittedName>
</protein>
<gene>
    <name evidence="4" type="primary">LOC113854897</name>
</gene>
<dbReference type="InterPro" id="IPR012337">
    <property type="entry name" value="RNaseH-like_sf"/>
</dbReference>